<proteinExistence type="predicted"/>
<name>A0A646QWE2_9CAUD</name>
<organism evidence="2 3">
    <name type="scientific">Roseobacter phage CRP-5</name>
    <dbReference type="NCBI Taxonomy" id="2559284"/>
    <lineage>
        <taxon>Viruses</taxon>
        <taxon>Duplodnaviria</taxon>
        <taxon>Heunggongvirae</taxon>
        <taxon>Uroviricota</taxon>
        <taxon>Caudoviricetes</taxon>
        <taxon>Zobellviridae</taxon>
        <taxon>Cobavirinae</taxon>
        <taxon>Veravirus</taxon>
    </lineage>
</organism>
<evidence type="ECO:0000259" key="1">
    <source>
        <dbReference type="Pfam" id="PF25590"/>
    </source>
</evidence>
<protein>
    <recommendedName>
        <fullName evidence="1">DUF7936 domain-containing protein</fullName>
    </recommendedName>
</protein>
<dbReference type="InterPro" id="IPR057696">
    <property type="entry name" value="DUF7936"/>
</dbReference>
<dbReference type="EMBL" id="MK613347">
    <property type="protein sequence ID" value="QBQ72719.1"/>
    <property type="molecule type" value="Genomic_DNA"/>
</dbReference>
<evidence type="ECO:0000313" key="2">
    <source>
        <dbReference type="EMBL" id="QBQ72719.1"/>
    </source>
</evidence>
<dbReference type="Proteomes" id="UP000425344">
    <property type="component" value="Segment"/>
</dbReference>
<evidence type="ECO:0000313" key="3">
    <source>
        <dbReference type="Proteomes" id="UP000425344"/>
    </source>
</evidence>
<feature type="domain" description="DUF7936" evidence="1">
    <location>
        <begin position="3"/>
        <end position="100"/>
    </location>
</feature>
<gene>
    <name evidence="2" type="ORF">CRP5_gp53</name>
</gene>
<dbReference type="Pfam" id="PF25590">
    <property type="entry name" value="DUF7936"/>
    <property type="match status" value="1"/>
</dbReference>
<reference evidence="2 3" key="1">
    <citation type="journal article" date="2019" name="mSystems">
        <title>Diverse, abundant and novel viruses infecting the marine abundant Roseobacter RCA lineage.</title>
        <authorList>
            <person name="Zhang Z.F."/>
            <person name="Chen F."/>
            <person name="Chu X."/>
            <person name="Zhang H."/>
            <person name="Luo H.W."/>
            <person name="Zhai Z.Q."/>
            <person name="Yang M.Y."/>
            <person name="Zhao Y.L."/>
        </authorList>
    </citation>
    <scope>NUCLEOTIDE SEQUENCE [LARGE SCALE GENOMIC DNA]</scope>
</reference>
<accession>A0A646QWE2</accession>
<sequence>MAVIYTWTIANMERNTADDGVTVCHWRCEGVDGDHSASSYGTTSHTPDPSDAGFVAYADLTEATVLGWVHASVDKDATEAAIADKINALANPTTAAGTPWAA</sequence>